<evidence type="ECO:0000313" key="2">
    <source>
        <dbReference type="Proteomes" id="UP000839052"/>
    </source>
</evidence>
<keyword evidence="2" id="KW-1185">Reference proteome</keyword>
<evidence type="ECO:0000313" key="1">
    <source>
        <dbReference type="EMBL" id="CAG9933314.1"/>
    </source>
</evidence>
<name>A0ABN8AQ52_9PROT</name>
<proteinExistence type="predicted"/>
<dbReference type="Gene3D" id="3.30.420.150">
    <property type="entry name" value="Exopolyphosphatase. Domain 2"/>
    <property type="match status" value="1"/>
</dbReference>
<sequence length="123" mass="13640">MGSVKTARHFKHNPPTEAEMENAIMLVEDQLFRIRHSIVNGSTLSTTDVSVRTIARIAGVPDQPNVTLSRDLVEQTFNRLVSIVQGRPASQGSIPTTAEFSATLLILREFMHHLNFASIDVRS</sequence>
<organism evidence="1 2">
    <name type="scientific">Candidatus Nitrotoga arctica</name>
    <dbReference type="NCBI Taxonomy" id="453162"/>
    <lineage>
        <taxon>Bacteria</taxon>
        <taxon>Pseudomonadati</taxon>
        <taxon>Pseudomonadota</taxon>
        <taxon>Betaproteobacteria</taxon>
        <taxon>Nitrosomonadales</taxon>
        <taxon>Gallionellaceae</taxon>
        <taxon>Candidatus Nitrotoga</taxon>
    </lineage>
</organism>
<dbReference type="EMBL" id="OU912926">
    <property type="protein sequence ID" value="CAG9933314.1"/>
    <property type="molecule type" value="Genomic_DNA"/>
</dbReference>
<gene>
    <name evidence="1" type="ORF">NTG6680_2065</name>
</gene>
<dbReference type="Proteomes" id="UP000839052">
    <property type="component" value="Chromosome"/>
</dbReference>
<protein>
    <submittedName>
        <fullName evidence="1">Uncharacterized protein</fullName>
    </submittedName>
</protein>
<reference evidence="1 2" key="1">
    <citation type="submission" date="2021-10" db="EMBL/GenBank/DDBJ databases">
        <authorList>
            <person name="Koch H."/>
        </authorList>
    </citation>
    <scope>NUCLEOTIDE SEQUENCE [LARGE SCALE GENOMIC DNA]</scope>
    <source>
        <strain evidence="1">6680</strain>
    </source>
</reference>
<accession>A0ABN8AQ52</accession>